<dbReference type="InterPro" id="IPR006521">
    <property type="entry name" value="Tail_protein_I"/>
</dbReference>
<gene>
    <name evidence="1" type="ORF">FLL45_20350</name>
</gene>
<comment type="caution">
    <text evidence="1">The sequence shown here is derived from an EMBL/GenBank/DDBJ whole genome shotgun (WGS) entry which is preliminary data.</text>
</comment>
<name>A0A545T3C4_9GAMM</name>
<protein>
    <submittedName>
        <fullName evidence="1">Phage tail protein</fullName>
    </submittedName>
</protein>
<evidence type="ECO:0000313" key="1">
    <source>
        <dbReference type="EMBL" id="TQV71695.1"/>
    </source>
</evidence>
<organism evidence="1 2">
    <name type="scientific">Aliikangiella marina</name>
    <dbReference type="NCBI Taxonomy" id="1712262"/>
    <lineage>
        <taxon>Bacteria</taxon>
        <taxon>Pseudomonadati</taxon>
        <taxon>Pseudomonadota</taxon>
        <taxon>Gammaproteobacteria</taxon>
        <taxon>Oceanospirillales</taxon>
        <taxon>Pleioneaceae</taxon>
        <taxon>Aliikangiella</taxon>
    </lineage>
</organism>
<proteinExistence type="predicted"/>
<accession>A0A545T3C4</accession>
<keyword evidence="2" id="KW-1185">Reference proteome</keyword>
<dbReference type="AlphaFoldDB" id="A0A545T3C4"/>
<sequence>MVWDAERKALVLAQNQDIKISRISAIDAVLAWENSTPLAIDEFYQQARLSSDGSYIEYNSGRGFQPLMDGNLRLVDAPYGNFTDIAVGGDGRLVAGYSNDSDQHGLLVFQLAKRWQAAVALVEKPIRVAIDQENRVWAVSEANLFCCEGEPIPHAYQPQATRFEPVEINPNPLRLIYQKPLDGTDIPLALNIDDQQLGILVRHGDDTQSILLENFNQPSEDFERYLIQSEYGLMTDFAFLTHSKIAGLVPRDPTDTEYRQRDCLIVALISEANGENSGVVLRERYPMLSQFSARFVRSADGINRYQAEVSIDSEQALAGYQVYPRQVLALPRPKYITAAMASLSEQLDSSQPDTVWHRVYLEGCIPSGCKVTLYVKAYNSPEEKTTSRYIEQPDWIWCNHRSEQAFGQGLVSAKPNSSGLFEVLLQRDSGPVRRITGRYLQIRLKLESNGKSTPEIHALKVYYPRHSYQEAYLPQHFHQENSVDKSLDHLNANGADVRERLLAAFEGVLTPIENQIVAAETIINPQNTPLNNLYWLAELFGQRIQSHWPEDRQRSWIENAGSIQKFRGTLCGLNQALDIATSGGVSKGQIVVVENYLLRRTMSTILGLDMDDKQHPLTLGTGESGNSIVGDSLFLSDEHSREFMALFAEELGDDSDQKTVDKFFDKYAHRLSILVHGDAQAQVQVVKEVLTTQVPAHLEWKIIETDTPFVLGLAPLLGIDTYLENEVKGRPVILNDIYLGKEGLLTNPAAFSPQDINARVN</sequence>
<reference evidence="1 2" key="1">
    <citation type="submission" date="2019-06" db="EMBL/GenBank/DDBJ databases">
        <title>Draft genome of Aliikangiella marina GYP-15.</title>
        <authorList>
            <person name="Wang G."/>
        </authorList>
    </citation>
    <scope>NUCLEOTIDE SEQUENCE [LARGE SCALE GENOMIC DNA]</scope>
    <source>
        <strain evidence="1 2">GYP-15</strain>
    </source>
</reference>
<dbReference type="Proteomes" id="UP000317839">
    <property type="component" value="Unassembled WGS sequence"/>
</dbReference>
<dbReference type="Pfam" id="PF09684">
    <property type="entry name" value="Tail_P2_I"/>
    <property type="match status" value="1"/>
</dbReference>
<dbReference type="EMBL" id="VIKR01000006">
    <property type="protein sequence ID" value="TQV71695.1"/>
    <property type="molecule type" value="Genomic_DNA"/>
</dbReference>
<evidence type="ECO:0000313" key="2">
    <source>
        <dbReference type="Proteomes" id="UP000317839"/>
    </source>
</evidence>
<dbReference type="OrthoDB" id="370073at2"/>